<protein>
    <submittedName>
        <fullName evidence="2">Uncharacterized protein</fullName>
    </submittedName>
</protein>
<keyword evidence="1" id="KW-0812">Transmembrane</keyword>
<feature type="transmembrane region" description="Helical" evidence="1">
    <location>
        <begin position="31"/>
        <end position="52"/>
    </location>
</feature>
<proteinExistence type="predicted"/>
<dbReference type="AlphaFoldDB" id="A0A0F9MUH5"/>
<evidence type="ECO:0000256" key="1">
    <source>
        <dbReference type="SAM" id="Phobius"/>
    </source>
</evidence>
<organism evidence="2">
    <name type="scientific">marine sediment metagenome</name>
    <dbReference type="NCBI Taxonomy" id="412755"/>
    <lineage>
        <taxon>unclassified sequences</taxon>
        <taxon>metagenomes</taxon>
        <taxon>ecological metagenomes</taxon>
    </lineage>
</organism>
<feature type="transmembrane region" description="Helical" evidence="1">
    <location>
        <begin position="64"/>
        <end position="95"/>
    </location>
</feature>
<name>A0A0F9MUH5_9ZZZZ</name>
<sequence length="174" mass="20670">MGGHYNMSVKKQGAEHYGRSYKDSVWGAERVSFWIVRLIFDAIMFFVFLRIFDDIFGIFNKIPTYMLFIFISYVCADVTSFLLAYTFIKVIFGLLHRKVKTLVAKIKYGKRMKKLWIYIFTILLETIFFYLSATVWLAGLIPIYYILSIVIAWIVLWMISKVLGRVIYFIFYTF</sequence>
<gene>
    <name evidence="2" type="ORF">LCGC14_1047150</name>
</gene>
<comment type="caution">
    <text evidence="2">The sequence shown here is derived from an EMBL/GenBank/DDBJ whole genome shotgun (WGS) entry which is preliminary data.</text>
</comment>
<accession>A0A0F9MUH5</accession>
<feature type="transmembrane region" description="Helical" evidence="1">
    <location>
        <begin position="143"/>
        <end position="171"/>
    </location>
</feature>
<feature type="transmembrane region" description="Helical" evidence="1">
    <location>
        <begin position="115"/>
        <end position="137"/>
    </location>
</feature>
<evidence type="ECO:0000313" key="2">
    <source>
        <dbReference type="EMBL" id="KKN09384.1"/>
    </source>
</evidence>
<reference evidence="2" key="1">
    <citation type="journal article" date="2015" name="Nature">
        <title>Complex archaea that bridge the gap between prokaryotes and eukaryotes.</title>
        <authorList>
            <person name="Spang A."/>
            <person name="Saw J.H."/>
            <person name="Jorgensen S.L."/>
            <person name="Zaremba-Niedzwiedzka K."/>
            <person name="Martijn J."/>
            <person name="Lind A.E."/>
            <person name="van Eijk R."/>
            <person name="Schleper C."/>
            <person name="Guy L."/>
            <person name="Ettema T.J."/>
        </authorList>
    </citation>
    <scope>NUCLEOTIDE SEQUENCE</scope>
</reference>
<keyword evidence="1" id="KW-0472">Membrane</keyword>
<keyword evidence="1" id="KW-1133">Transmembrane helix</keyword>
<dbReference type="EMBL" id="LAZR01004354">
    <property type="protein sequence ID" value="KKN09384.1"/>
    <property type="molecule type" value="Genomic_DNA"/>
</dbReference>